<dbReference type="EMBL" id="DSTU01000003">
    <property type="protein sequence ID" value="HFJ53330.1"/>
    <property type="molecule type" value="Genomic_DNA"/>
</dbReference>
<reference evidence="1" key="1">
    <citation type="journal article" date="2020" name="mSystems">
        <title>Genome- and Community-Level Interaction Insights into Carbon Utilization and Element Cycling Functions of Hydrothermarchaeota in Hydrothermal Sediment.</title>
        <authorList>
            <person name="Zhou Z."/>
            <person name="Liu Y."/>
            <person name="Xu W."/>
            <person name="Pan J."/>
            <person name="Luo Z.H."/>
            <person name="Li M."/>
        </authorList>
    </citation>
    <scope>NUCLEOTIDE SEQUENCE [LARGE SCALE GENOMIC DNA]</scope>
    <source>
        <strain evidence="1">SpSt-265</strain>
        <strain evidence="2">SpSt-465</strain>
    </source>
</reference>
<sequence length="408" mass="47877">MNLIFLILGVTIRSDAGVGGYYSNLRYSVADTITRDTTVPSTELRSFWTVYLNHERVDYTVQSENNLQFSNTALTDWLNLRFSIPLNSSLTFNGATENELSCYHKLLSLFQDSVWNKSYVNALLKLDLDYELNKDFTITGGNEIEHQRYFSPDSAFYNYYLNRTMLDLDIQFGDYLTLTWESKLHRLWAQTQPQHNYTEYILYLNGNSYFLRNWTLQFDNTFSRRIYPARNRSYADLNPSLFINRNLGSLLGISLRENIRFLWFDETTAIYQNQLTNRLELELEIQPGSAFAFRITPQIENLRSLNQTSSQDYQEISLSLGVELLRATRIWLSLDDRFGIRRYLLADSAFQSGYRFNEFTLTGSWKILSIHHQELTLETMLNITPEWHQEAIDNLAALSSSVELKYRW</sequence>
<evidence type="ECO:0000313" key="2">
    <source>
        <dbReference type="EMBL" id="HFJ53330.1"/>
    </source>
</evidence>
<dbReference type="AlphaFoldDB" id="A0A7C1SCY5"/>
<name>A0A7C1SCY5_UNCW3</name>
<gene>
    <name evidence="1" type="ORF">ENP94_03110</name>
    <name evidence="2" type="ORF">ENS16_01395</name>
</gene>
<proteinExistence type="predicted"/>
<dbReference type="EMBL" id="DSLG01000003">
    <property type="protein sequence ID" value="HEA86981.1"/>
    <property type="molecule type" value="Genomic_DNA"/>
</dbReference>
<organism evidence="1">
    <name type="scientific">candidate division WOR-3 bacterium</name>
    <dbReference type="NCBI Taxonomy" id="2052148"/>
    <lineage>
        <taxon>Bacteria</taxon>
        <taxon>Bacteria division WOR-3</taxon>
    </lineage>
</organism>
<evidence type="ECO:0000313" key="1">
    <source>
        <dbReference type="EMBL" id="HEA86981.1"/>
    </source>
</evidence>
<accession>A0A7C1SCY5</accession>
<comment type="caution">
    <text evidence="1">The sequence shown here is derived from an EMBL/GenBank/DDBJ whole genome shotgun (WGS) entry which is preliminary data.</text>
</comment>
<protein>
    <submittedName>
        <fullName evidence="1">Uncharacterized protein</fullName>
    </submittedName>
</protein>